<keyword evidence="3" id="KW-1185">Reference proteome</keyword>
<protein>
    <submittedName>
        <fullName evidence="2">19647_t:CDS:1</fullName>
    </submittedName>
</protein>
<dbReference type="EMBL" id="CAJVQA010000680">
    <property type="protein sequence ID" value="CAG8486100.1"/>
    <property type="molecule type" value="Genomic_DNA"/>
</dbReference>
<proteinExistence type="predicted"/>
<dbReference type="AlphaFoldDB" id="A0A9N8WHT2"/>
<gene>
    <name evidence="2" type="ORF">CPELLU_LOCUS1753</name>
</gene>
<dbReference type="InterPro" id="IPR002654">
    <property type="entry name" value="Glyco_trans_25"/>
</dbReference>
<feature type="domain" description="Glycosyl transferase family 25" evidence="1">
    <location>
        <begin position="40"/>
        <end position="147"/>
    </location>
</feature>
<reference evidence="2" key="1">
    <citation type="submission" date="2021-06" db="EMBL/GenBank/DDBJ databases">
        <authorList>
            <person name="Kallberg Y."/>
            <person name="Tangrot J."/>
            <person name="Rosling A."/>
        </authorList>
    </citation>
    <scope>NUCLEOTIDE SEQUENCE</scope>
    <source>
        <strain evidence="2">FL966</strain>
    </source>
</reference>
<dbReference type="Proteomes" id="UP000789759">
    <property type="component" value="Unassembled WGS sequence"/>
</dbReference>
<name>A0A9N8WHT2_9GLOM</name>
<dbReference type="Pfam" id="PF01755">
    <property type="entry name" value="Glyco_transf_25"/>
    <property type="match status" value="1"/>
</dbReference>
<accession>A0A9N8WHT2</accession>
<sequence>MAELELFHGLCFNYVKAVDKNDKIAISRLNKSRHLDPIPGAKACYLSHYDVYKSIVENGYDKTLILEDDIDMELEIFDIMPGIHRNLPNDWELLFLGHCHERMGKTTILDNELSNKTNKLHTAEHPQCTHAYAVTASAAKKLLEILDIDHINTDLAIDMELARLIQNKKLIAYGVHPQIIAQWKGDKPDTIPNFQDDTYYLKNSTLEFLGFKRHV</sequence>
<evidence type="ECO:0000313" key="3">
    <source>
        <dbReference type="Proteomes" id="UP000789759"/>
    </source>
</evidence>
<evidence type="ECO:0000313" key="2">
    <source>
        <dbReference type="EMBL" id="CAG8486100.1"/>
    </source>
</evidence>
<comment type="caution">
    <text evidence="2">The sequence shown here is derived from an EMBL/GenBank/DDBJ whole genome shotgun (WGS) entry which is preliminary data.</text>
</comment>
<evidence type="ECO:0000259" key="1">
    <source>
        <dbReference type="Pfam" id="PF01755"/>
    </source>
</evidence>
<organism evidence="2 3">
    <name type="scientific">Cetraspora pellucida</name>
    <dbReference type="NCBI Taxonomy" id="1433469"/>
    <lineage>
        <taxon>Eukaryota</taxon>
        <taxon>Fungi</taxon>
        <taxon>Fungi incertae sedis</taxon>
        <taxon>Mucoromycota</taxon>
        <taxon>Glomeromycotina</taxon>
        <taxon>Glomeromycetes</taxon>
        <taxon>Diversisporales</taxon>
        <taxon>Gigasporaceae</taxon>
        <taxon>Cetraspora</taxon>
    </lineage>
</organism>
<dbReference type="OrthoDB" id="2326236at2759"/>